<dbReference type="AlphaFoldDB" id="A0A0R1YT72"/>
<keyword evidence="1" id="KW-1133">Transmembrane helix</keyword>
<evidence type="ECO:0000313" key="3">
    <source>
        <dbReference type="Proteomes" id="UP000051010"/>
    </source>
</evidence>
<dbReference type="Proteomes" id="UP000051010">
    <property type="component" value="Unassembled WGS sequence"/>
</dbReference>
<keyword evidence="1" id="KW-0812">Transmembrane</keyword>
<organism evidence="2 3">
    <name type="scientific">Lentilactobacillus parafarraginis DSM 18390 = JCM 14109</name>
    <dbReference type="NCBI Taxonomy" id="1423786"/>
    <lineage>
        <taxon>Bacteria</taxon>
        <taxon>Bacillati</taxon>
        <taxon>Bacillota</taxon>
        <taxon>Bacilli</taxon>
        <taxon>Lactobacillales</taxon>
        <taxon>Lactobacillaceae</taxon>
        <taxon>Lentilactobacillus</taxon>
    </lineage>
</organism>
<feature type="transmembrane region" description="Helical" evidence="1">
    <location>
        <begin position="12"/>
        <end position="32"/>
    </location>
</feature>
<evidence type="ECO:0000256" key="1">
    <source>
        <dbReference type="SAM" id="Phobius"/>
    </source>
</evidence>
<gene>
    <name evidence="2" type="ORF">FD47_GL000923</name>
</gene>
<reference evidence="2 3" key="1">
    <citation type="journal article" date="2015" name="Genome Announc.">
        <title>Expanding the biotechnology potential of lactobacilli through comparative genomics of 213 strains and associated genera.</title>
        <authorList>
            <person name="Sun Z."/>
            <person name="Harris H.M."/>
            <person name="McCann A."/>
            <person name="Guo C."/>
            <person name="Argimon S."/>
            <person name="Zhang W."/>
            <person name="Yang X."/>
            <person name="Jeffery I.B."/>
            <person name="Cooney J.C."/>
            <person name="Kagawa T.F."/>
            <person name="Liu W."/>
            <person name="Song Y."/>
            <person name="Salvetti E."/>
            <person name="Wrobel A."/>
            <person name="Rasinkangas P."/>
            <person name="Parkhill J."/>
            <person name="Rea M.C."/>
            <person name="O'Sullivan O."/>
            <person name="Ritari J."/>
            <person name="Douillard F.P."/>
            <person name="Paul Ross R."/>
            <person name="Yang R."/>
            <person name="Briner A.E."/>
            <person name="Felis G.E."/>
            <person name="de Vos W.M."/>
            <person name="Barrangou R."/>
            <person name="Klaenhammer T.R."/>
            <person name="Caufield P.W."/>
            <person name="Cui Y."/>
            <person name="Zhang H."/>
            <person name="O'Toole P.W."/>
        </authorList>
    </citation>
    <scope>NUCLEOTIDE SEQUENCE [LARGE SCALE GENOMIC DNA]</scope>
    <source>
        <strain evidence="2 3">DSM 18390</strain>
    </source>
</reference>
<dbReference type="EMBL" id="AZFZ01000002">
    <property type="protein sequence ID" value="KRM45736.1"/>
    <property type="molecule type" value="Genomic_DNA"/>
</dbReference>
<keyword evidence="1" id="KW-0472">Membrane</keyword>
<sequence>MVESQTSIQKQNAKHPFFVIVVISLMTFMGVLTETSMNVTFPTLMKQFNVSLTTV</sequence>
<dbReference type="PATRIC" id="fig|1423786.4.peg.975"/>
<name>A0A0R1YT72_9LACO</name>
<evidence type="ECO:0000313" key="2">
    <source>
        <dbReference type="EMBL" id="KRM45736.1"/>
    </source>
</evidence>
<proteinExistence type="predicted"/>
<accession>A0A0R1YT72</accession>
<protein>
    <submittedName>
        <fullName evidence="2">Uncharacterized protein</fullName>
    </submittedName>
</protein>
<comment type="caution">
    <text evidence="2">The sequence shown here is derived from an EMBL/GenBank/DDBJ whole genome shotgun (WGS) entry which is preliminary data.</text>
</comment>